<dbReference type="InterPro" id="IPR010987">
    <property type="entry name" value="Glutathione-S-Trfase_C-like"/>
</dbReference>
<dbReference type="InterPro" id="IPR040079">
    <property type="entry name" value="Glutathione_S-Trfase"/>
</dbReference>
<dbReference type="Proteomes" id="UP001055125">
    <property type="component" value="Unassembled WGS sequence"/>
</dbReference>
<dbReference type="PROSITE" id="PS50404">
    <property type="entry name" value="GST_NTER"/>
    <property type="match status" value="1"/>
</dbReference>
<dbReference type="PANTHER" id="PTHR44051:SF21">
    <property type="entry name" value="GLUTATHIONE S-TRANSFERASE FAMILY PROTEIN"/>
    <property type="match status" value="1"/>
</dbReference>
<reference evidence="3" key="1">
    <citation type="journal article" date="2021" name="Front. Microbiol.">
        <title>Comprehensive Comparative Genomics and Phenotyping of Methylobacterium Species.</title>
        <authorList>
            <person name="Alessa O."/>
            <person name="Ogura Y."/>
            <person name="Fujitani Y."/>
            <person name="Takami H."/>
            <person name="Hayashi T."/>
            <person name="Sahin N."/>
            <person name="Tani A."/>
        </authorList>
    </citation>
    <scope>NUCLEOTIDE SEQUENCE</scope>
    <source>
        <strain evidence="3">DSM 19015</strain>
    </source>
</reference>
<evidence type="ECO:0000259" key="2">
    <source>
        <dbReference type="PROSITE" id="PS50405"/>
    </source>
</evidence>
<protein>
    <submittedName>
        <fullName evidence="3">GST-like protein YibF</fullName>
    </submittedName>
</protein>
<dbReference type="PROSITE" id="PS50405">
    <property type="entry name" value="GST_CTER"/>
    <property type="match status" value="1"/>
</dbReference>
<dbReference type="SUPFAM" id="SSF47616">
    <property type="entry name" value="GST C-terminal domain-like"/>
    <property type="match status" value="1"/>
</dbReference>
<organism evidence="3 4">
    <name type="scientific">Methylobacterium iners</name>
    <dbReference type="NCBI Taxonomy" id="418707"/>
    <lineage>
        <taxon>Bacteria</taxon>
        <taxon>Pseudomonadati</taxon>
        <taxon>Pseudomonadota</taxon>
        <taxon>Alphaproteobacteria</taxon>
        <taxon>Hyphomicrobiales</taxon>
        <taxon>Methylobacteriaceae</taxon>
        <taxon>Methylobacterium</taxon>
    </lineage>
</organism>
<dbReference type="Gene3D" id="3.40.30.10">
    <property type="entry name" value="Glutaredoxin"/>
    <property type="match status" value="1"/>
</dbReference>
<accession>A0ABQ4RTI1</accession>
<dbReference type="PANTHER" id="PTHR44051">
    <property type="entry name" value="GLUTATHIONE S-TRANSFERASE-RELATED"/>
    <property type="match status" value="1"/>
</dbReference>
<feature type="domain" description="GST N-terminal" evidence="1">
    <location>
        <begin position="1"/>
        <end position="77"/>
    </location>
</feature>
<reference evidence="3" key="2">
    <citation type="submission" date="2021-08" db="EMBL/GenBank/DDBJ databases">
        <authorList>
            <person name="Tani A."/>
            <person name="Ola A."/>
            <person name="Ogura Y."/>
            <person name="Katsura K."/>
            <person name="Hayashi T."/>
        </authorList>
    </citation>
    <scope>NUCLEOTIDE SEQUENCE</scope>
    <source>
        <strain evidence="3">DSM 19015</strain>
    </source>
</reference>
<evidence type="ECO:0000259" key="1">
    <source>
        <dbReference type="PROSITE" id="PS50404"/>
    </source>
</evidence>
<dbReference type="SFLD" id="SFLDG00358">
    <property type="entry name" value="Main_(cytGST)"/>
    <property type="match status" value="1"/>
</dbReference>
<dbReference type="CDD" id="cd00570">
    <property type="entry name" value="GST_N_family"/>
    <property type="match status" value="1"/>
</dbReference>
<dbReference type="InterPro" id="IPR036282">
    <property type="entry name" value="Glutathione-S-Trfase_C_sf"/>
</dbReference>
<evidence type="ECO:0000313" key="3">
    <source>
        <dbReference type="EMBL" id="GJD94088.1"/>
    </source>
</evidence>
<sequence length="207" mass="22530">MILYGTSLSPFVRKVLVALAEKAVAFEHRPLRFHDPDPAFQAASALGKIPAIEDEGFRLADSTAIVAYLDRKQPAPTMLPSDPHDYARAVWFDKFNDTELLPKVIKPFVHRFVMPNLLGKPGDEAVVAKALDKEMPPLFDYLEGEIDGPYLVGGAFSLADISVTTAFHNLRLVGEGVDAGRWPKLAGYVAATLARPSFVKAIAAPTS</sequence>
<comment type="caution">
    <text evidence="3">The sequence shown here is derived from an EMBL/GenBank/DDBJ whole genome shotgun (WGS) entry which is preliminary data.</text>
</comment>
<keyword evidence="4" id="KW-1185">Reference proteome</keyword>
<dbReference type="Pfam" id="PF13410">
    <property type="entry name" value="GST_C_2"/>
    <property type="match status" value="1"/>
</dbReference>
<gene>
    <name evidence="3" type="primary">yibF_1</name>
    <name evidence="3" type="ORF">OCOJLMKI_1289</name>
</gene>
<dbReference type="InterPro" id="IPR004045">
    <property type="entry name" value="Glutathione_S-Trfase_N"/>
</dbReference>
<proteinExistence type="predicted"/>
<name>A0ABQ4RTI1_9HYPH</name>
<dbReference type="CDD" id="cd00299">
    <property type="entry name" value="GST_C_family"/>
    <property type="match status" value="1"/>
</dbReference>
<dbReference type="RefSeq" id="WP_238243272.1">
    <property type="nucleotide sequence ID" value="NZ_BPQP01000018.1"/>
</dbReference>
<feature type="domain" description="GST C-terminal" evidence="2">
    <location>
        <begin position="82"/>
        <end position="207"/>
    </location>
</feature>
<dbReference type="Gene3D" id="1.20.1050.10">
    <property type="match status" value="1"/>
</dbReference>
<dbReference type="Pfam" id="PF13417">
    <property type="entry name" value="GST_N_3"/>
    <property type="match status" value="1"/>
</dbReference>
<evidence type="ECO:0000313" key="4">
    <source>
        <dbReference type="Proteomes" id="UP001055125"/>
    </source>
</evidence>
<dbReference type="SFLD" id="SFLDS00019">
    <property type="entry name" value="Glutathione_Transferase_(cytos"/>
    <property type="match status" value="1"/>
</dbReference>
<dbReference type="SUPFAM" id="SSF52833">
    <property type="entry name" value="Thioredoxin-like"/>
    <property type="match status" value="1"/>
</dbReference>
<dbReference type="InterPro" id="IPR036249">
    <property type="entry name" value="Thioredoxin-like_sf"/>
</dbReference>
<dbReference type="EMBL" id="BPQP01000018">
    <property type="protein sequence ID" value="GJD94088.1"/>
    <property type="molecule type" value="Genomic_DNA"/>
</dbReference>